<feature type="transmembrane region" description="Helical" evidence="2">
    <location>
        <begin position="71"/>
        <end position="92"/>
    </location>
</feature>
<feature type="transmembrane region" description="Helical" evidence="2">
    <location>
        <begin position="113"/>
        <end position="130"/>
    </location>
</feature>
<evidence type="ECO:0000313" key="4">
    <source>
        <dbReference type="Proteomes" id="UP000482084"/>
    </source>
</evidence>
<evidence type="ECO:0000313" key="3">
    <source>
        <dbReference type="EMBL" id="KAB8287227.1"/>
    </source>
</evidence>
<evidence type="ECO:0000256" key="1">
    <source>
        <dbReference type="SAM" id="MobiDB-lite"/>
    </source>
</evidence>
<comment type="caution">
    <text evidence="3">The sequence shown here is derived from an EMBL/GenBank/DDBJ whole genome shotgun (WGS) entry which is preliminary data.</text>
</comment>
<feature type="compositionally biased region" description="Low complexity" evidence="1">
    <location>
        <begin position="143"/>
        <end position="152"/>
    </location>
</feature>
<organism evidence="3 4">
    <name type="scientific">Bifidobacterium ramosum</name>
    <dbReference type="NCBI Taxonomy" id="1798158"/>
    <lineage>
        <taxon>Bacteria</taxon>
        <taxon>Bacillati</taxon>
        <taxon>Actinomycetota</taxon>
        <taxon>Actinomycetes</taxon>
        <taxon>Bifidobacteriales</taxon>
        <taxon>Bifidobacteriaceae</taxon>
        <taxon>Bifidobacterium</taxon>
    </lineage>
</organism>
<reference evidence="3 4" key="1">
    <citation type="submission" date="2019-10" db="EMBL/GenBank/DDBJ databases">
        <title>Characterization of the phylogenetic diversity of two novel species belonging to the genus Bifidobacterium: Bifidobacterium cebidarum sp. nov. and Bifidobacterium leontopitheci sp. nov.</title>
        <authorList>
            <person name="Lugli G.A."/>
            <person name="Duranti S."/>
            <person name="Milani C."/>
            <person name="Turroni F."/>
            <person name="Ventura M."/>
        </authorList>
    </citation>
    <scope>NUCLEOTIDE SEQUENCE [LARGE SCALE GENOMIC DNA]</scope>
    <source>
        <strain evidence="3 4">DSM 100688</strain>
    </source>
</reference>
<dbReference type="AlphaFoldDB" id="A0A6L4X113"/>
<dbReference type="InterPro" id="IPR036259">
    <property type="entry name" value="MFS_trans_sf"/>
</dbReference>
<keyword evidence="2" id="KW-0472">Membrane</keyword>
<keyword evidence="2" id="KW-1133">Transmembrane helix</keyword>
<feature type="transmembrane region" description="Helical" evidence="2">
    <location>
        <begin position="38"/>
        <end position="59"/>
    </location>
</feature>
<protein>
    <submittedName>
        <fullName evidence="3">Melibiose carrier protein</fullName>
    </submittedName>
</protein>
<proteinExistence type="predicted"/>
<keyword evidence="4" id="KW-1185">Reference proteome</keyword>
<sequence>MTDQQNASRNATATSSSSAALRAAVSTPAPRKITLRDAIGFGIGDFYGGGQLTLIATYLSLFWTRFCGMDIATSQTVIGLSAFVSAVAALGFGVLDDNLYRYPIGRRFGRRRLLLLITAPLLLCGVFLWIPGHRWPSTPPHTSSGSCSRSFSRPPTIRCPAK</sequence>
<keyword evidence="2" id="KW-0812">Transmembrane</keyword>
<accession>A0A6L4X113</accession>
<dbReference type="Proteomes" id="UP000482084">
    <property type="component" value="Unassembled WGS sequence"/>
</dbReference>
<dbReference type="SUPFAM" id="SSF103473">
    <property type="entry name" value="MFS general substrate transporter"/>
    <property type="match status" value="1"/>
</dbReference>
<feature type="region of interest" description="Disordered" evidence="1">
    <location>
        <begin position="139"/>
        <end position="162"/>
    </location>
</feature>
<name>A0A6L4X113_9BIFI</name>
<gene>
    <name evidence="3" type="ORF">DSM100688_1802</name>
</gene>
<dbReference type="Gene3D" id="1.20.1250.20">
    <property type="entry name" value="MFS general substrate transporter like domains"/>
    <property type="match status" value="1"/>
</dbReference>
<dbReference type="EMBL" id="WBSM01000010">
    <property type="protein sequence ID" value="KAB8287227.1"/>
    <property type="molecule type" value="Genomic_DNA"/>
</dbReference>
<evidence type="ECO:0000256" key="2">
    <source>
        <dbReference type="SAM" id="Phobius"/>
    </source>
</evidence>
<dbReference type="RefSeq" id="WP_420837499.1">
    <property type="nucleotide sequence ID" value="NZ_WBSM01000010.1"/>
</dbReference>